<keyword evidence="2" id="KW-0378">Hydrolase</keyword>
<protein>
    <submittedName>
        <fullName evidence="2">Amidohydrolase 2</fullName>
    </submittedName>
</protein>
<dbReference type="PATRIC" id="fig|907348.3.peg.1675"/>
<name>H7EL94_9SPIR</name>
<dbReference type="eggNOG" id="ENOG50320D0">
    <property type="taxonomic scope" value="Bacteria"/>
</dbReference>
<dbReference type="Proteomes" id="UP000003571">
    <property type="component" value="Unassembled WGS sequence"/>
</dbReference>
<dbReference type="OrthoDB" id="9771932at2"/>
<evidence type="ECO:0000259" key="1">
    <source>
        <dbReference type="Pfam" id="PF04909"/>
    </source>
</evidence>
<accession>H7EL94</accession>
<dbReference type="Gene3D" id="3.20.20.140">
    <property type="entry name" value="Metal-dependent hydrolases"/>
    <property type="match status" value="1"/>
</dbReference>
<dbReference type="AlphaFoldDB" id="H7EL94"/>
<reference evidence="2 3" key="1">
    <citation type="submission" date="2011-09" db="EMBL/GenBank/DDBJ databases">
        <title>The draft genome of Treponema saccharophilum DSM 2985.</title>
        <authorList>
            <consortium name="US DOE Joint Genome Institute (JGI-PGF)"/>
            <person name="Lucas S."/>
            <person name="Copeland A."/>
            <person name="Lapidus A."/>
            <person name="Glavina del Rio T."/>
            <person name="Dalin E."/>
            <person name="Tice H."/>
            <person name="Bruce D."/>
            <person name="Goodwin L."/>
            <person name="Pitluck S."/>
            <person name="Peters L."/>
            <person name="Kyrpides N."/>
            <person name="Mavromatis K."/>
            <person name="Ivanova N."/>
            <person name="Markowitz V."/>
            <person name="Cheng J.-F."/>
            <person name="Hugenholtz P."/>
            <person name="Woyke T."/>
            <person name="Wu D."/>
            <person name="Gronow S."/>
            <person name="Wellnitz S."/>
            <person name="Brambilla E."/>
            <person name="Klenk H.-P."/>
            <person name="Eisen J.A."/>
        </authorList>
    </citation>
    <scope>NUCLEOTIDE SEQUENCE [LARGE SCALE GENOMIC DNA]</scope>
    <source>
        <strain evidence="2 3">DSM 2985</strain>
    </source>
</reference>
<dbReference type="EMBL" id="AGRW01000048">
    <property type="protein sequence ID" value="EIC01626.1"/>
    <property type="molecule type" value="Genomic_DNA"/>
</dbReference>
<comment type="caution">
    <text evidence="2">The sequence shown here is derived from an EMBL/GenBank/DDBJ whole genome shotgun (WGS) entry which is preliminary data.</text>
</comment>
<evidence type="ECO:0000313" key="2">
    <source>
        <dbReference type="EMBL" id="EIC01626.1"/>
    </source>
</evidence>
<evidence type="ECO:0000313" key="3">
    <source>
        <dbReference type="Proteomes" id="UP000003571"/>
    </source>
</evidence>
<proteinExistence type="predicted"/>
<feature type="domain" description="Amidohydrolase-related" evidence="1">
    <location>
        <begin position="89"/>
        <end position="222"/>
    </location>
</feature>
<keyword evidence="3" id="KW-1185">Reference proteome</keyword>
<dbReference type="Pfam" id="PF04909">
    <property type="entry name" value="Amidohydro_2"/>
    <property type="match status" value="1"/>
</dbReference>
<gene>
    <name evidence="2" type="ORF">TresaDRAFT_2015</name>
</gene>
<organism evidence="2 3">
    <name type="scientific">Treponema saccharophilum DSM 2985</name>
    <dbReference type="NCBI Taxonomy" id="907348"/>
    <lineage>
        <taxon>Bacteria</taxon>
        <taxon>Pseudomonadati</taxon>
        <taxon>Spirochaetota</taxon>
        <taxon>Spirochaetia</taxon>
        <taxon>Spirochaetales</taxon>
        <taxon>Treponemataceae</taxon>
        <taxon>Treponema</taxon>
    </lineage>
</organism>
<dbReference type="InterPro" id="IPR006680">
    <property type="entry name" value="Amidohydro-rel"/>
</dbReference>
<dbReference type="RefSeq" id="WP_002704630.1">
    <property type="nucleotide sequence ID" value="NZ_AGRW01000048.1"/>
</dbReference>
<dbReference type="SUPFAM" id="SSF51556">
    <property type="entry name" value="Metallo-dependent hydrolases"/>
    <property type="match status" value="1"/>
</dbReference>
<dbReference type="STRING" id="907348.TresaDRAFT_2015"/>
<dbReference type="GO" id="GO:0016787">
    <property type="term" value="F:hydrolase activity"/>
    <property type="evidence" value="ECO:0007669"/>
    <property type="project" value="UniProtKB-KW"/>
</dbReference>
<sequence length="245" mass="28040">MTDHHVHIGQFNEIYYDALELFELIESLSAKTGVTEIRYSSTSSCRDDAEFLRVEEEIEYALNFESDVLTARPYLWFIPKYAEQGISVESAAGALDYCGIKLHPAGQNWDEENPKHERALHEIFSWADKNEKTVLIHCGPQKCDLPTRFERFFAEYKSARVILAHSNPVKETAEMLNKYQNVFSDTACIASEDLKLLREKATDSSKILFGSDFPVSHYFATHIFGKTHTLEEEYISNAKTQLPSL</sequence>
<dbReference type="InterPro" id="IPR032466">
    <property type="entry name" value="Metal_Hydrolase"/>
</dbReference>